<protein>
    <recommendedName>
        <fullName evidence="1">Reverse transcriptase domain-containing protein</fullName>
    </recommendedName>
</protein>
<dbReference type="Proteomes" id="UP000326396">
    <property type="component" value="Linkage Group LG6"/>
</dbReference>
<dbReference type="Pfam" id="PF17919">
    <property type="entry name" value="RT_RNaseH_2"/>
    <property type="match status" value="1"/>
</dbReference>
<dbReference type="SUPFAM" id="SSF56672">
    <property type="entry name" value="DNA/RNA polymerases"/>
    <property type="match status" value="1"/>
</dbReference>
<evidence type="ECO:0000313" key="3">
    <source>
        <dbReference type="Proteomes" id="UP000326396"/>
    </source>
</evidence>
<accession>A0A5N6MB30</accession>
<name>A0A5N6MB30_9ASTR</name>
<dbReference type="AlphaFoldDB" id="A0A5N6MB30"/>
<organism evidence="2 3">
    <name type="scientific">Mikania micrantha</name>
    <name type="common">bitter vine</name>
    <dbReference type="NCBI Taxonomy" id="192012"/>
    <lineage>
        <taxon>Eukaryota</taxon>
        <taxon>Viridiplantae</taxon>
        <taxon>Streptophyta</taxon>
        <taxon>Embryophyta</taxon>
        <taxon>Tracheophyta</taxon>
        <taxon>Spermatophyta</taxon>
        <taxon>Magnoliopsida</taxon>
        <taxon>eudicotyledons</taxon>
        <taxon>Gunneridae</taxon>
        <taxon>Pentapetalae</taxon>
        <taxon>asterids</taxon>
        <taxon>campanulids</taxon>
        <taxon>Asterales</taxon>
        <taxon>Asteraceae</taxon>
        <taxon>Asteroideae</taxon>
        <taxon>Heliantheae alliance</taxon>
        <taxon>Eupatorieae</taxon>
        <taxon>Mikania</taxon>
    </lineage>
</organism>
<feature type="domain" description="Reverse transcriptase" evidence="1">
    <location>
        <begin position="1"/>
        <end position="126"/>
    </location>
</feature>
<dbReference type="EMBL" id="SZYD01000016">
    <property type="protein sequence ID" value="KAD3336908.1"/>
    <property type="molecule type" value="Genomic_DNA"/>
</dbReference>
<evidence type="ECO:0000313" key="2">
    <source>
        <dbReference type="EMBL" id="KAD3336908.1"/>
    </source>
</evidence>
<proteinExistence type="predicted"/>
<dbReference type="InterPro" id="IPR053134">
    <property type="entry name" value="RNA-dir_DNA_polymerase"/>
</dbReference>
<dbReference type="InterPro" id="IPR041577">
    <property type="entry name" value="RT_RNaseH_2"/>
</dbReference>
<sequence>MPRPGSQYFSKINLRSGYHQLRVEDKDISKTTFRTRYGHYEFMVMPFGLTNAPAVFMDLMNRVCKPYLDQFVIVFIDDILIYSKSKAEHEQLLRMILELLKEEKLYAKFSKCEFWLREVKLLGHIVNSEGIHVDPAKIEAIKNWDTPKTPTEIRSFLCLAGYYRRFISNFSRIALPLTNLTQKSEPFVWEQKQEDAFQTLKQKLCDAPILSFPEGCDDFVVYCDASHQGLDCVLM</sequence>
<dbReference type="PANTHER" id="PTHR24559">
    <property type="entry name" value="TRANSPOSON TY3-I GAG-POL POLYPROTEIN"/>
    <property type="match status" value="1"/>
</dbReference>
<dbReference type="Gene3D" id="3.10.10.10">
    <property type="entry name" value="HIV Type 1 Reverse Transcriptase, subunit A, domain 1"/>
    <property type="match status" value="1"/>
</dbReference>
<dbReference type="InterPro" id="IPR043502">
    <property type="entry name" value="DNA/RNA_pol_sf"/>
</dbReference>
<dbReference type="CDD" id="cd01647">
    <property type="entry name" value="RT_LTR"/>
    <property type="match status" value="1"/>
</dbReference>
<comment type="caution">
    <text evidence="2">The sequence shown here is derived from an EMBL/GenBank/DDBJ whole genome shotgun (WGS) entry which is preliminary data.</text>
</comment>
<dbReference type="OrthoDB" id="1701144at2759"/>
<evidence type="ECO:0000259" key="1">
    <source>
        <dbReference type="PROSITE" id="PS50878"/>
    </source>
</evidence>
<dbReference type="InterPro" id="IPR043128">
    <property type="entry name" value="Rev_trsase/Diguanyl_cyclase"/>
</dbReference>
<gene>
    <name evidence="2" type="ORF">E3N88_32427</name>
</gene>
<dbReference type="FunFam" id="3.30.70.270:FF:000020">
    <property type="entry name" value="Transposon Tf2-6 polyprotein-like Protein"/>
    <property type="match status" value="1"/>
</dbReference>
<dbReference type="InterPro" id="IPR000477">
    <property type="entry name" value="RT_dom"/>
</dbReference>
<dbReference type="Gene3D" id="3.30.70.270">
    <property type="match status" value="2"/>
</dbReference>
<reference evidence="2 3" key="1">
    <citation type="submission" date="2019-05" db="EMBL/GenBank/DDBJ databases">
        <title>Mikania micrantha, genome provides insights into the molecular mechanism of rapid growth.</title>
        <authorList>
            <person name="Liu B."/>
        </authorList>
    </citation>
    <scope>NUCLEOTIDE SEQUENCE [LARGE SCALE GENOMIC DNA]</scope>
    <source>
        <strain evidence="2">NLD-2019</strain>
        <tissue evidence="2">Leaf</tissue>
    </source>
</reference>
<keyword evidence="3" id="KW-1185">Reference proteome</keyword>
<dbReference type="PROSITE" id="PS50878">
    <property type="entry name" value="RT_POL"/>
    <property type="match status" value="1"/>
</dbReference>
<dbReference type="PANTHER" id="PTHR24559:SF427">
    <property type="entry name" value="RNA-DIRECTED DNA POLYMERASE"/>
    <property type="match status" value="1"/>
</dbReference>
<dbReference type="Pfam" id="PF00078">
    <property type="entry name" value="RVT_1"/>
    <property type="match status" value="1"/>
</dbReference>